<dbReference type="InterPro" id="IPR009061">
    <property type="entry name" value="DNA-bd_dom_put_sf"/>
</dbReference>
<sequence length="83" mass="8899">MKPNEVAYFDLTAASAFTGGGLSVRTLRRLIATGRLPAFRPGGPGGKLLIRRRDLESLIEGSPAHLDLDRLVAEAVAEMRGKP</sequence>
<protein>
    <submittedName>
        <fullName evidence="2">DNA-binding protein</fullName>
    </submittedName>
</protein>
<dbReference type="Pfam" id="PF12728">
    <property type="entry name" value="HTH_17"/>
    <property type="match status" value="1"/>
</dbReference>
<proteinExistence type="predicted"/>
<feature type="domain" description="Helix-turn-helix" evidence="1">
    <location>
        <begin position="21"/>
        <end position="61"/>
    </location>
</feature>
<gene>
    <name evidence="2" type="ORF">ENW48_04685</name>
</gene>
<accession>A0A7C5ALB5</accession>
<comment type="caution">
    <text evidence="2">The sequence shown here is derived from an EMBL/GenBank/DDBJ whole genome shotgun (WGS) entry which is preliminary data.</text>
</comment>
<name>A0A7C5ALB5_9BACT</name>
<evidence type="ECO:0000259" key="1">
    <source>
        <dbReference type="Pfam" id="PF12728"/>
    </source>
</evidence>
<evidence type="ECO:0000313" key="2">
    <source>
        <dbReference type="EMBL" id="HGZ11491.1"/>
    </source>
</evidence>
<keyword evidence="2" id="KW-0238">DNA-binding</keyword>
<reference evidence="2" key="1">
    <citation type="journal article" date="2020" name="mSystems">
        <title>Genome- and Community-Level Interaction Insights into Carbon Utilization and Element Cycling Functions of Hydrothermarchaeota in Hydrothermal Sediment.</title>
        <authorList>
            <person name="Zhou Z."/>
            <person name="Liu Y."/>
            <person name="Xu W."/>
            <person name="Pan J."/>
            <person name="Luo Z.H."/>
            <person name="Li M."/>
        </authorList>
    </citation>
    <scope>NUCLEOTIDE SEQUENCE [LARGE SCALE GENOMIC DNA]</scope>
    <source>
        <strain evidence="2">SpSt-853</strain>
    </source>
</reference>
<dbReference type="SUPFAM" id="SSF46955">
    <property type="entry name" value="Putative DNA-binding domain"/>
    <property type="match status" value="1"/>
</dbReference>
<dbReference type="InterPro" id="IPR041657">
    <property type="entry name" value="HTH_17"/>
</dbReference>
<dbReference type="GO" id="GO:0003677">
    <property type="term" value="F:DNA binding"/>
    <property type="evidence" value="ECO:0007669"/>
    <property type="project" value="UniProtKB-KW"/>
</dbReference>
<dbReference type="EMBL" id="DTKJ01000035">
    <property type="protein sequence ID" value="HGZ11491.1"/>
    <property type="molecule type" value="Genomic_DNA"/>
</dbReference>
<organism evidence="2">
    <name type="scientific">Desulfobacca acetoxidans</name>
    <dbReference type="NCBI Taxonomy" id="60893"/>
    <lineage>
        <taxon>Bacteria</taxon>
        <taxon>Pseudomonadati</taxon>
        <taxon>Thermodesulfobacteriota</taxon>
        <taxon>Desulfobaccia</taxon>
        <taxon>Desulfobaccales</taxon>
        <taxon>Desulfobaccaceae</taxon>
        <taxon>Desulfobacca</taxon>
    </lineage>
</organism>
<dbReference type="AlphaFoldDB" id="A0A7C5ALB5"/>